<dbReference type="AlphaFoldDB" id="A0ABD8ASB1"/>
<evidence type="ECO:0000313" key="1">
    <source>
        <dbReference type="EMBL" id="WWP20484.1"/>
    </source>
</evidence>
<name>A0ABD8ASB1_PAEAM</name>
<dbReference type="GeneID" id="93479684"/>
<evidence type="ECO:0000313" key="2">
    <source>
        <dbReference type="Proteomes" id="UP001364764"/>
    </source>
</evidence>
<dbReference type="EMBL" id="CP145892">
    <property type="protein sequence ID" value="WWP20484.1"/>
    <property type="molecule type" value="Genomic_DNA"/>
</dbReference>
<proteinExistence type="predicted"/>
<dbReference type="Proteomes" id="UP001364764">
    <property type="component" value="Chromosome"/>
</dbReference>
<sequence length="301" mass="34250">MTKLIMNKDVAIIQEFFNKINQFELPSTWDSHRNELKKIIGISEFFGENFDNSVIIGAGNLYDLPFNEIVENYEQTDLLDVDSATLIKAKDRVDTELQSKVNLITRDIVGYPEQISILDLQDLDKNSVAVKELLQQLFSAELCPIKIFQTQYSLAISSTVSSQLILPISKITDHSSNDEVIVMTKELGDIIADRHVKQVWDLLKRGGIGIISSEQYAWGSIDNSPLPLTKVINDPALMMDENIQSQIELIKGGLVINGRVTSESILHHIPQSNILKESEWIWQFDNELFYLVKCWVIIKDR</sequence>
<reference evidence="1 2" key="1">
    <citation type="submission" date="2024-02" db="EMBL/GenBank/DDBJ databases">
        <title>Complete sequences of two Paenibacillus sp. strains and one Lysinibacillus strain isolated from the environment on STAA medium highlight biotechnological potential.</title>
        <authorList>
            <person name="Attere S.A."/>
            <person name="Piche L.C."/>
            <person name="Intertaglia L."/>
            <person name="Lami R."/>
            <person name="Charette S.J."/>
            <person name="Vincent A.T."/>
        </authorList>
    </citation>
    <scope>NUCLEOTIDE SEQUENCE [LARGE SCALE GENOMIC DNA]</scope>
    <source>
        <strain evidence="1 2">Y5S-7</strain>
    </source>
</reference>
<protein>
    <submittedName>
        <fullName evidence="1">Uncharacterized protein</fullName>
    </submittedName>
</protein>
<gene>
    <name evidence="1" type="ORF">V6668_29425</name>
</gene>
<organism evidence="1 2">
    <name type="scientific">Paenibacillus amylolyticus</name>
    <dbReference type="NCBI Taxonomy" id="1451"/>
    <lineage>
        <taxon>Bacteria</taxon>
        <taxon>Bacillati</taxon>
        <taxon>Bacillota</taxon>
        <taxon>Bacilli</taxon>
        <taxon>Bacillales</taxon>
        <taxon>Paenibacillaceae</taxon>
        <taxon>Paenibacillus</taxon>
    </lineage>
</organism>
<accession>A0ABD8ASB1</accession>
<dbReference type="RefSeq" id="WP_143781481.1">
    <property type="nucleotide sequence ID" value="NZ_CP145892.1"/>
</dbReference>